<reference evidence="8" key="1">
    <citation type="journal article" date="2019" name="Int. J. Syst. Evol. Microbiol.">
        <title>The Global Catalogue of Microorganisms (GCM) 10K type strain sequencing project: providing services to taxonomists for standard genome sequencing and annotation.</title>
        <authorList>
            <consortium name="The Broad Institute Genomics Platform"/>
            <consortium name="The Broad Institute Genome Sequencing Center for Infectious Disease"/>
            <person name="Wu L."/>
            <person name="Ma J."/>
        </authorList>
    </citation>
    <scope>NUCLEOTIDE SEQUENCE [LARGE SCALE GENOMIC DNA]</scope>
    <source>
        <strain evidence="8">CGMCC 4.7283</strain>
    </source>
</reference>
<evidence type="ECO:0000256" key="4">
    <source>
        <dbReference type="SAM" id="Coils"/>
    </source>
</evidence>
<proteinExistence type="predicted"/>
<keyword evidence="2 3" id="KW-0067">ATP-binding</keyword>
<dbReference type="Proteomes" id="UP001595973">
    <property type="component" value="Unassembled WGS sequence"/>
</dbReference>
<feature type="coiled-coil region" evidence="4">
    <location>
        <begin position="103"/>
        <end position="130"/>
    </location>
</feature>
<keyword evidence="7" id="KW-0418">Kinase</keyword>
<dbReference type="InterPro" id="IPR008271">
    <property type="entry name" value="Ser/Thr_kinase_AS"/>
</dbReference>
<dbReference type="PANTHER" id="PTHR44167:SF24">
    <property type="entry name" value="SERINE_THREONINE-PROTEIN KINASE CHK2"/>
    <property type="match status" value="1"/>
</dbReference>
<dbReference type="CDD" id="cd00180">
    <property type="entry name" value="PKc"/>
    <property type="match status" value="1"/>
</dbReference>
<keyword evidence="4" id="KW-0175">Coiled coil</keyword>
<dbReference type="InterPro" id="IPR011009">
    <property type="entry name" value="Kinase-like_dom_sf"/>
</dbReference>
<gene>
    <name evidence="7" type="ORF">ACFO5X_22205</name>
</gene>
<comment type="caution">
    <text evidence="7">The sequence shown here is derived from an EMBL/GenBank/DDBJ whole genome shotgun (WGS) entry which is preliminary data.</text>
</comment>
<dbReference type="Pfam" id="PF00069">
    <property type="entry name" value="Pkinase"/>
    <property type="match status" value="1"/>
</dbReference>
<feature type="compositionally biased region" description="Polar residues" evidence="5">
    <location>
        <begin position="700"/>
        <end position="711"/>
    </location>
</feature>
<dbReference type="PROSITE" id="PS00108">
    <property type="entry name" value="PROTEIN_KINASE_ST"/>
    <property type="match status" value="1"/>
</dbReference>
<keyword evidence="8" id="KW-1185">Reference proteome</keyword>
<sequence>MADLTPAQLQFLQKHLGYDTKNFLAKKTLRSQIQEFWRRRDKAQAEIQTLPPEHPQLVALKQAIEAANKKAEGGNLKGAYSDLKSVKTSARAAANVVKGGISLGAINSDLDDLEAEVRRLQTEQQRIRDMLADGASDVTDEARVLRDPASERSREAIITLAGENLRRQKELMAEWDALADNVTQALQTYKAMFAKTPTIPSQLALIAHNIQLMGKKDPNSVKGMHNARYTFLDQQVRQSHLGGSGAELQSEMTAALRSHRNTLLEVLKTKTSPPPMEVLAATDDAGNRLDGPEAKQAAQKLADQFKHLDKLEEARLQKAKQAYLEALRTDNAVLSMTEDTSLMTSTRIRPFDTAEMMDDLGIDVTDTRKRPDEIGAAAGKGVAEALDTLLANGTVPDEAFDMCTRSQRDWYVEAAKAAGIQFNPDKPDTIDPTVWYKIKAAGDAMRQAAHDKYPDKAKVDKDGKISEFTIGGVVFNDIKFLGQGGGGTVYLAKDASGNKVVLKTPRGFSANSDMDEDEHQTLKSEVSNHRAVSGGEDGDCPDNVLDMKGMVLAPNGAPLIVMDLAGAGDAEKYTESVGAAEKSGLISDGAKQAMMAQQMREIITGMKAMQARGMTHHDLKEANIFVSEDGTFKVADFGLAQHVDSHTDAIRGLEEYTPGYEPPELKGDGGAVTQKSDNFTLGEILDRVTDPLRGEGTFKESFSSANPGPTQKTDEDGKVAKVSSLTRLMNRMKDPDPSKRPTLDAVLMSSFFDEVDQNYTAEDIARLKKATVAYSKALGSEVSALNLQINGAEGRIRQLELSKSDGLVQMKIEQVSLLKGQLEGRKRRLERQLGAEWDEKKKVKIERLVKNNANSLKQVEDKIAQLGGQIGTAKSRVDLEDIDKKIAAERDKIFAARQKLKQLHEDPQHAAVLMELEEANKAFG</sequence>
<evidence type="ECO:0000256" key="1">
    <source>
        <dbReference type="ARBA" id="ARBA00022741"/>
    </source>
</evidence>
<dbReference type="InterPro" id="IPR000719">
    <property type="entry name" value="Prot_kinase_dom"/>
</dbReference>
<dbReference type="GO" id="GO:0016301">
    <property type="term" value="F:kinase activity"/>
    <property type="evidence" value="ECO:0007669"/>
    <property type="project" value="UniProtKB-KW"/>
</dbReference>
<name>A0ABV9KNT6_9RHOB</name>
<evidence type="ECO:0000313" key="8">
    <source>
        <dbReference type="Proteomes" id="UP001595973"/>
    </source>
</evidence>
<keyword evidence="7" id="KW-0808">Transferase</keyword>
<dbReference type="RefSeq" id="WP_380721634.1">
    <property type="nucleotide sequence ID" value="NZ_JBHSGI010000033.1"/>
</dbReference>
<accession>A0ABV9KNT6</accession>
<dbReference type="Gene3D" id="1.10.510.10">
    <property type="entry name" value="Transferase(Phosphotransferase) domain 1"/>
    <property type="match status" value="1"/>
</dbReference>
<evidence type="ECO:0000259" key="6">
    <source>
        <dbReference type="PROSITE" id="PS50011"/>
    </source>
</evidence>
<evidence type="ECO:0000256" key="5">
    <source>
        <dbReference type="SAM" id="MobiDB-lite"/>
    </source>
</evidence>
<evidence type="ECO:0000256" key="2">
    <source>
        <dbReference type="ARBA" id="ARBA00022840"/>
    </source>
</evidence>
<dbReference type="PANTHER" id="PTHR44167">
    <property type="entry name" value="OVARIAN-SPECIFIC SERINE/THREONINE-PROTEIN KINASE LOK-RELATED"/>
    <property type="match status" value="1"/>
</dbReference>
<feature type="coiled-coil region" evidence="4">
    <location>
        <begin position="782"/>
        <end position="832"/>
    </location>
</feature>
<feature type="domain" description="Protein kinase" evidence="6">
    <location>
        <begin position="475"/>
        <end position="752"/>
    </location>
</feature>
<organism evidence="7 8">
    <name type="scientific">Seohaeicola nanhaiensis</name>
    <dbReference type="NCBI Taxonomy" id="1387282"/>
    <lineage>
        <taxon>Bacteria</taxon>
        <taxon>Pseudomonadati</taxon>
        <taxon>Pseudomonadota</taxon>
        <taxon>Alphaproteobacteria</taxon>
        <taxon>Rhodobacterales</taxon>
        <taxon>Roseobacteraceae</taxon>
        <taxon>Seohaeicola</taxon>
    </lineage>
</organism>
<dbReference type="PROSITE" id="PS00107">
    <property type="entry name" value="PROTEIN_KINASE_ATP"/>
    <property type="match status" value="1"/>
</dbReference>
<dbReference type="PROSITE" id="PS50011">
    <property type="entry name" value="PROTEIN_KINASE_DOM"/>
    <property type="match status" value="1"/>
</dbReference>
<evidence type="ECO:0000256" key="3">
    <source>
        <dbReference type="PROSITE-ProRule" id="PRU10141"/>
    </source>
</evidence>
<feature type="region of interest" description="Disordered" evidence="5">
    <location>
        <begin position="695"/>
        <end position="718"/>
    </location>
</feature>
<feature type="binding site" evidence="3">
    <location>
        <position position="503"/>
    </location>
    <ligand>
        <name>ATP</name>
        <dbReference type="ChEBI" id="CHEBI:30616"/>
    </ligand>
</feature>
<evidence type="ECO:0000313" key="7">
    <source>
        <dbReference type="EMBL" id="MFC4671281.1"/>
    </source>
</evidence>
<dbReference type="SUPFAM" id="SSF56112">
    <property type="entry name" value="Protein kinase-like (PK-like)"/>
    <property type="match status" value="1"/>
</dbReference>
<protein>
    <submittedName>
        <fullName evidence="7">Protein kinase</fullName>
    </submittedName>
</protein>
<dbReference type="EMBL" id="JBHSGI010000033">
    <property type="protein sequence ID" value="MFC4671281.1"/>
    <property type="molecule type" value="Genomic_DNA"/>
</dbReference>
<dbReference type="InterPro" id="IPR017441">
    <property type="entry name" value="Protein_kinase_ATP_BS"/>
</dbReference>
<keyword evidence="1 3" id="KW-0547">Nucleotide-binding</keyword>
<dbReference type="SMART" id="SM00220">
    <property type="entry name" value="S_TKc"/>
    <property type="match status" value="1"/>
</dbReference>